<organism evidence="1 2">
    <name type="scientific">Persea americana</name>
    <name type="common">Avocado</name>
    <dbReference type="NCBI Taxonomy" id="3435"/>
    <lineage>
        <taxon>Eukaryota</taxon>
        <taxon>Viridiplantae</taxon>
        <taxon>Streptophyta</taxon>
        <taxon>Embryophyta</taxon>
        <taxon>Tracheophyta</taxon>
        <taxon>Spermatophyta</taxon>
        <taxon>Magnoliopsida</taxon>
        <taxon>Magnoliidae</taxon>
        <taxon>Laurales</taxon>
        <taxon>Lauraceae</taxon>
        <taxon>Persea</taxon>
    </lineage>
</organism>
<proteinExistence type="predicted"/>
<dbReference type="Proteomes" id="UP001234297">
    <property type="component" value="Chromosome 3"/>
</dbReference>
<gene>
    <name evidence="1" type="ORF">MRB53_011535</name>
</gene>
<keyword evidence="2" id="KW-1185">Reference proteome</keyword>
<dbReference type="EMBL" id="CM056811">
    <property type="protein sequence ID" value="KAJ8637268.1"/>
    <property type="molecule type" value="Genomic_DNA"/>
</dbReference>
<evidence type="ECO:0000313" key="2">
    <source>
        <dbReference type="Proteomes" id="UP001234297"/>
    </source>
</evidence>
<reference evidence="1 2" key="1">
    <citation type="journal article" date="2022" name="Hortic Res">
        <title>A haplotype resolved chromosomal level avocado genome allows analysis of novel avocado genes.</title>
        <authorList>
            <person name="Nath O."/>
            <person name="Fletcher S.J."/>
            <person name="Hayward A."/>
            <person name="Shaw L.M."/>
            <person name="Masouleh A.K."/>
            <person name="Furtado A."/>
            <person name="Henry R.J."/>
            <person name="Mitter N."/>
        </authorList>
    </citation>
    <scope>NUCLEOTIDE SEQUENCE [LARGE SCALE GENOMIC DNA]</scope>
    <source>
        <strain evidence="2">cv. Hass</strain>
    </source>
</reference>
<evidence type="ECO:0000313" key="1">
    <source>
        <dbReference type="EMBL" id="KAJ8637268.1"/>
    </source>
</evidence>
<comment type="caution">
    <text evidence="1">The sequence shown here is derived from an EMBL/GenBank/DDBJ whole genome shotgun (WGS) entry which is preliminary data.</text>
</comment>
<protein>
    <submittedName>
        <fullName evidence="1">Uncharacterized protein</fullName>
    </submittedName>
</protein>
<accession>A0ACC2LV79</accession>
<name>A0ACC2LV79_PERAE</name>
<sequence>MSSFAGVVASSAPRSPFPLLPPFSSAARTSSSSSSSSFSLRAPKSSSPFFNSGIGVSLRSKSTTPKISIWVASKRVPLQTQESNWEYPYDGSDSDYDDDDEDEEGNKEEREQEFENDFEKDEEEKRIEAGVAAARYVNTATAPTQYEEELIKEVELLLDPEEKAILEQNEYPVLSKISTTKWSPFHSLALSVQIPFMDKLLQSGFDIDAVDKDGFTALHKAVIGKKEAVISHLLRKGANPHVRDKDGATPLHYAVQVGAIQTVKLLIKYKVDVNVADNEGWTPLHVAVQSRSRDIAKVLLVNGADRTRRNKDGKAPLDLALCFGKDFKSYEVSKLLKLVPANRDL</sequence>